<protein>
    <submittedName>
        <fullName evidence="1">Uncharacterized protein</fullName>
    </submittedName>
</protein>
<dbReference type="AlphaFoldDB" id="A0AA88A251"/>
<accession>A0AA88A251</accession>
<name>A0AA88A251_FICCA</name>
<evidence type="ECO:0000313" key="1">
    <source>
        <dbReference type="EMBL" id="GMN48209.1"/>
    </source>
</evidence>
<comment type="caution">
    <text evidence="1">The sequence shown here is derived from an EMBL/GenBank/DDBJ whole genome shotgun (WGS) entry which is preliminary data.</text>
</comment>
<keyword evidence="2" id="KW-1185">Reference proteome</keyword>
<reference evidence="1" key="1">
    <citation type="submission" date="2023-07" db="EMBL/GenBank/DDBJ databases">
        <title>draft genome sequence of fig (Ficus carica).</title>
        <authorList>
            <person name="Takahashi T."/>
            <person name="Nishimura K."/>
        </authorList>
    </citation>
    <scope>NUCLEOTIDE SEQUENCE</scope>
</reference>
<dbReference type="Proteomes" id="UP001187192">
    <property type="component" value="Unassembled WGS sequence"/>
</dbReference>
<organism evidence="1 2">
    <name type="scientific">Ficus carica</name>
    <name type="common">Common fig</name>
    <dbReference type="NCBI Taxonomy" id="3494"/>
    <lineage>
        <taxon>Eukaryota</taxon>
        <taxon>Viridiplantae</taxon>
        <taxon>Streptophyta</taxon>
        <taxon>Embryophyta</taxon>
        <taxon>Tracheophyta</taxon>
        <taxon>Spermatophyta</taxon>
        <taxon>Magnoliopsida</taxon>
        <taxon>eudicotyledons</taxon>
        <taxon>Gunneridae</taxon>
        <taxon>Pentapetalae</taxon>
        <taxon>rosids</taxon>
        <taxon>fabids</taxon>
        <taxon>Rosales</taxon>
        <taxon>Moraceae</taxon>
        <taxon>Ficeae</taxon>
        <taxon>Ficus</taxon>
    </lineage>
</organism>
<sequence>MLVGKDGFGSGLVTFSLRLIENNHILGNVSALGHLALLGSFRWCLALLGGNLPGDLGNKRPVNPVIVGLVTVKHAFMFIMPSLYSAMRHVLNSSEFWYPLTAWSRA</sequence>
<evidence type="ECO:0000313" key="2">
    <source>
        <dbReference type="Proteomes" id="UP001187192"/>
    </source>
</evidence>
<proteinExistence type="predicted"/>
<dbReference type="EMBL" id="BTGU01000027">
    <property type="protein sequence ID" value="GMN48209.1"/>
    <property type="molecule type" value="Genomic_DNA"/>
</dbReference>
<gene>
    <name evidence="1" type="ORF">TIFTF001_017404</name>
</gene>